<dbReference type="RefSeq" id="XP_007674232.1">
    <property type="nucleotide sequence ID" value="XM_007676042.1"/>
</dbReference>
<dbReference type="EMBL" id="KB445552">
    <property type="protein sequence ID" value="EMC99323.1"/>
    <property type="molecule type" value="Genomic_DNA"/>
</dbReference>
<dbReference type="GeneID" id="19113924"/>
<organism evidence="2 3">
    <name type="scientific">Baudoinia panamericana (strain UAMH 10762)</name>
    <name type="common">Angels' share fungus</name>
    <name type="synonym">Baudoinia compniacensis (strain UAMH 10762)</name>
    <dbReference type="NCBI Taxonomy" id="717646"/>
    <lineage>
        <taxon>Eukaryota</taxon>
        <taxon>Fungi</taxon>
        <taxon>Dikarya</taxon>
        <taxon>Ascomycota</taxon>
        <taxon>Pezizomycotina</taxon>
        <taxon>Dothideomycetes</taxon>
        <taxon>Dothideomycetidae</taxon>
        <taxon>Mycosphaerellales</taxon>
        <taxon>Teratosphaeriaceae</taxon>
        <taxon>Baudoinia</taxon>
    </lineage>
</organism>
<reference evidence="2 3" key="1">
    <citation type="journal article" date="2012" name="PLoS Pathog.">
        <title>Diverse lifestyles and strategies of plant pathogenesis encoded in the genomes of eighteen Dothideomycetes fungi.</title>
        <authorList>
            <person name="Ohm R.A."/>
            <person name="Feau N."/>
            <person name="Henrissat B."/>
            <person name="Schoch C.L."/>
            <person name="Horwitz B.A."/>
            <person name="Barry K.W."/>
            <person name="Condon B.J."/>
            <person name="Copeland A.C."/>
            <person name="Dhillon B."/>
            <person name="Glaser F."/>
            <person name="Hesse C.N."/>
            <person name="Kosti I."/>
            <person name="LaButti K."/>
            <person name="Lindquist E.A."/>
            <person name="Lucas S."/>
            <person name="Salamov A.A."/>
            <person name="Bradshaw R.E."/>
            <person name="Ciuffetti L."/>
            <person name="Hamelin R.C."/>
            <person name="Kema G.H.J."/>
            <person name="Lawrence C."/>
            <person name="Scott J.A."/>
            <person name="Spatafora J.W."/>
            <person name="Turgeon B.G."/>
            <person name="de Wit P.J.G.M."/>
            <person name="Zhong S."/>
            <person name="Goodwin S.B."/>
            <person name="Grigoriev I.V."/>
        </authorList>
    </citation>
    <scope>NUCLEOTIDE SEQUENCE [LARGE SCALE GENOMIC DNA]</scope>
    <source>
        <strain evidence="2 3">UAMH 10762</strain>
    </source>
</reference>
<protein>
    <submittedName>
        <fullName evidence="2">Uncharacterized protein</fullName>
    </submittedName>
</protein>
<evidence type="ECO:0000256" key="1">
    <source>
        <dbReference type="SAM" id="MobiDB-lite"/>
    </source>
</evidence>
<accession>M2N5L5</accession>
<sequence>MWCWGETYARPPHHPASRSSPGRGMTEPGPEAGTALRCPCLTFTHPSSTTPPDMLIGYGAELRKEPPGAYFTISPPSRPVVNSMARPHFPHVPPLPSLLSRRRCTLQWGQERCRTVGWGRMLCGENVGKSWRSVTDTHTSRSCPPDPPRVVRCSLDVEHRPATRVPP</sequence>
<evidence type="ECO:0000313" key="3">
    <source>
        <dbReference type="Proteomes" id="UP000011761"/>
    </source>
</evidence>
<evidence type="ECO:0000313" key="2">
    <source>
        <dbReference type="EMBL" id="EMC99323.1"/>
    </source>
</evidence>
<feature type="region of interest" description="Disordered" evidence="1">
    <location>
        <begin position="11"/>
        <end position="31"/>
    </location>
</feature>
<keyword evidence="3" id="KW-1185">Reference proteome</keyword>
<gene>
    <name evidence="2" type="ORF">BAUCODRAFT_399230</name>
</gene>
<dbReference type="Proteomes" id="UP000011761">
    <property type="component" value="Unassembled WGS sequence"/>
</dbReference>
<name>M2N5L5_BAUPA</name>
<dbReference type="AlphaFoldDB" id="M2N5L5"/>
<dbReference type="KEGG" id="bcom:BAUCODRAFT_399230"/>
<proteinExistence type="predicted"/>
<dbReference type="HOGENOM" id="CLU_1594215_0_0_1"/>